<dbReference type="KEGG" id="jre:108979529"/>
<dbReference type="PANTHER" id="PTHR31623:SF122">
    <property type="entry name" value="HXXXD-TYPE ACYL-TRANSFERASE FAMILY PROTEIN"/>
    <property type="match status" value="1"/>
</dbReference>
<comment type="similarity">
    <text evidence="1">Belongs to the plant acyltransferase family.</text>
</comment>
<reference evidence="5" key="1">
    <citation type="submission" date="2025-08" db="UniProtKB">
        <authorList>
            <consortium name="RefSeq"/>
        </authorList>
    </citation>
    <scope>IDENTIFICATION</scope>
    <source>
        <tissue evidence="5">Leaves</tissue>
    </source>
</reference>
<accession>A0A2I4DF57</accession>
<dbReference type="AlphaFoldDB" id="A0A2I4DF57"/>
<dbReference type="Gramene" id="Jr05_11460_p1">
    <property type="protein sequence ID" value="cds.Jr05_11460_p1"/>
    <property type="gene ID" value="Jr05_11460"/>
</dbReference>
<evidence type="ECO:0000256" key="1">
    <source>
        <dbReference type="ARBA" id="ARBA00009861"/>
    </source>
</evidence>
<dbReference type="Proteomes" id="UP000235220">
    <property type="component" value="Chromosome 5"/>
</dbReference>
<sequence>MLYHFLPKVTEPLEPSLEPLVLVQASFFECGGLAIGVCVSHKVADAATTSMFINSWVGAALAASGEAVLPPEFSAASRIPPRIQHTLQPLAISLASEMAVSRRYVFDAPKIDDLKAKAASDNVLQPTRAEAVSSLIWKCAITVSRSKSQFLLPSRLNQAVNIRERLTPPFPKN</sequence>
<proteinExistence type="inferred from homology"/>
<gene>
    <name evidence="5" type="primary">LOC108979529</name>
</gene>
<evidence type="ECO:0000256" key="3">
    <source>
        <dbReference type="ARBA" id="ARBA00023315"/>
    </source>
</evidence>
<dbReference type="GeneID" id="108979529"/>
<protein>
    <submittedName>
        <fullName evidence="5">BAHD acyltransferase At5g47980-like</fullName>
    </submittedName>
</protein>
<keyword evidence="2" id="KW-0808">Transferase</keyword>
<dbReference type="PANTHER" id="PTHR31623">
    <property type="entry name" value="F21J9.9"/>
    <property type="match status" value="1"/>
</dbReference>
<dbReference type="InterPro" id="IPR023213">
    <property type="entry name" value="CAT-like_dom_sf"/>
</dbReference>
<keyword evidence="3" id="KW-0012">Acyltransferase</keyword>
<evidence type="ECO:0000313" key="5">
    <source>
        <dbReference type="RefSeq" id="XP_018805767.1"/>
    </source>
</evidence>
<evidence type="ECO:0000313" key="4">
    <source>
        <dbReference type="Proteomes" id="UP000235220"/>
    </source>
</evidence>
<dbReference type="STRING" id="51240.A0A2I4DF57"/>
<evidence type="ECO:0000256" key="2">
    <source>
        <dbReference type="ARBA" id="ARBA00022679"/>
    </source>
</evidence>
<dbReference type="Gene3D" id="3.30.559.10">
    <property type="entry name" value="Chloramphenicol acetyltransferase-like domain"/>
    <property type="match status" value="2"/>
</dbReference>
<name>A0A2I4DF57_JUGRE</name>
<keyword evidence="4" id="KW-1185">Reference proteome</keyword>
<dbReference type="Pfam" id="PF02458">
    <property type="entry name" value="Transferase"/>
    <property type="match status" value="1"/>
</dbReference>
<dbReference type="GO" id="GO:0016746">
    <property type="term" value="F:acyltransferase activity"/>
    <property type="evidence" value="ECO:0007669"/>
    <property type="project" value="UniProtKB-KW"/>
</dbReference>
<organism evidence="4 5">
    <name type="scientific">Juglans regia</name>
    <name type="common">English walnut</name>
    <dbReference type="NCBI Taxonomy" id="51240"/>
    <lineage>
        <taxon>Eukaryota</taxon>
        <taxon>Viridiplantae</taxon>
        <taxon>Streptophyta</taxon>
        <taxon>Embryophyta</taxon>
        <taxon>Tracheophyta</taxon>
        <taxon>Spermatophyta</taxon>
        <taxon>Magnoliopsida</taxon>
        <taxon>eudicotyledons</taxon>
        <taxon>Gunneridae</taxon>
        <taxon>Pentapetalae</taxon>
        <taxon>rosids</taxon>
        <taxon>fabids</taxon>
        <taxon>Fagales</taxon>
        <taxon>Juglandaceae</taxon>
        <taxon>Juglans</taxon>
    </lineage>
</organism>
<dbReference type="RefSeq" id="XP_018805767.1">
    <property type="nucleotide sequence ID" value="XM_018950222.1"/>
</dbReference>
<dbReference type="OrthoDB" id="1746869at2759"/>